<feature type="region of interest" description="Disordered" evidence="1">
    <location>
        <begin position="1"/>
        <end position="128"/>
    </location>
</feature>
<feature type="compositionally biased region" description="Basic and acidic residues" evidence="1">
    <location>
        <begin position="104"/>
        <end position="118"/>
    </location>
</feature>
<evidence type="ECO:0000256" key="1">
    <source>
        <dbReference type="SAM" id="MobiDB-lite"/>
    </source>
</evidence>
<feature type="region of interest" description="Disordered" evidence="1">
    <location>
        <begin position="147"/>
        <end position="170"/>
    </location>
</feature>
<keyword evidence="3" id="KW-1185">Reference proteome</keyword>
<protein>
    <recommendedName>
        <fullName evidence="4">Ig-like domain-containing protein</fullName>
    </recommendedName>
</protein>
<dbReference type="Proteomes" id="UP001597261">
    <property type="component" value="Unassembled WGS sequence"/>
</dbReference>
<reference evidence="3" key="1">
    <citation type="journal article" date="2019" name="Int. J. Syst. Evol. Microbiol.">
        <title>The Global Catalogue of Microorganisms (GCM) 10K type strain sequencing project: providing services to taxonomists for standard genome sequencing and annotation.</title>
        <authorList>
            <consortium name="The Broad Institute Genomics Platform"/>
            <consortium name="The Broad Institute Genome Sequencing Center for Infectious Disease"/>
            <person name="Wu L."/>
            <person name="Ma J."/>
        </authorList>
    </citation>
    <scope>NUCLEOTIDE SEQUENCE [LARGE SCALE GENOMIC DNA]</scope>
    <source>
        <strain evidence="3">CGMCC 1.12470</strain>
    </source>
</reference>
<evidence type="ECO:0000313" key="3">
    <source>
        <dbReference type="Proteomes" id="UP001597261"/>
    </source>
</evidence>
<feature type="region of interest" description="Disordered" evidence="1">
    <location>
        <begin position="183"/>
        <end position="208"/>
    </location>
</feature>
<proteinExistence type="predicted"/>
<organism evidence="2 3">
    <name type="scientific">Streptomyces caeni</name>
    <dbReference type="NCBI Taxonomy" id="2307231"/>
    <lineage>
        <taxon>Bacteria</taxon>
        <taxon>Bacillati</taxon>
        <taxon>Actinomycetota</taxon>
        <taxon>Actinomycetes</taxon>
        <taxon>Kitasatosporales</taxon>
        <taxon>Streptomycetaceae</taxon>
        <taxon>Streptomyces</taxon>
    </lineage>
</organism>
<evidence type="ECO:0008006" key="4">
    <source>
        <dbReference type="Google" id="ProtNLM"/>
    </source>
</evidence>
<feature type="compositionally biased region" description="Pro residues" evidence="1">
    <location>
        <begin position="153"/>
        <end position="163"/>
    </location>
</feature>
<comment type="caution">
    <text evidence="2">The sequence shown here is derived from an EMBL/GenBank/DDBJ whole genome shotgun (WGS) entry which is preliminary data.</text>
</comment>
<dbReference type="EMBL" id="JBHUDX010000011">
    <property type="protein sequence ID" value="MFD1657554.1"/>
    <property type="molecule type" value="Genomic_DNA"/>
</dbReference>
<gene>
    <name evidence="2" type="ORF">ACFSL4_04750</name>
</gene>
<dbReference type="RefSeq" id="WP_381078826.1">
    <property type="nucleotide sequence ID" value="NZ_JBHUDX010000011.1"/>
</dbReference>
<accession>A0ABW4IJQ7</accession>
<evidence type="ECO:0000313" key="2">
    <source>
        <dbReference type="EMBL" id="MFD1657554.1"/>
    </source>
</evidence>
<name>A0ABW4IJQ7_9ACTN</name>
<sequence length="339" mass="36078">MNGPRQPHGQEPTPRRAEDADPTIHLPQDENPTVRLPQDEAATVELSKGRGPTDAPAATEEPTVDLASDEDPTVDLAPDGHAPTVDLAPGDHAPTVDLAPDEDSTVRLPEEGKPEPGSEAKSAAAAAADDDYRATLLASHWVQRSAPEEDLPPTVPGGQPAPPAAATTAPDRIDGRVLRFGPGVTMADRDRSGTTVLSLPPAPRPRPARSPVLRRYTLPAVVLLGVLLFLAWQRFGPSVAVRDVRVSTDSRGPGCDGTADVVALLSTDGRPGTVTYRWERSDGTTSGSLTEKLPRGRSTARLHLLWTFHGEGRYQARATLRILSPGPRTATTSFTYRCP</sequence>